<feature type="signal peptide" evidence="1">
    <location>
        <begin position="1"/>
        <end position="21"/>
    </location>
</feature>
<dbReference type="AlphaFoldDB" id="A0A922M7M1"/>
<protein>
    <submittedName>
        <fullName evidence="2">Uncharacterized protein</fullName>
    </submittedName>
</protein>
<evidence type="ECO:0000313" key="2">
    <source>
        <dbReference type="EMBL" id="KAH9631526.1"/>
    </source>
</evidence>
<accession>A0A922M7M1</accession>
<feature type="chain" id="PRO_5037410658" evidence="1">
    <location>
        <begin position="22"/>
        <end position="94"/>
    </location>
</feature>
<name>A0A922M7M1_SPOEX</name>
<gene>
    <name evidence="2" type="ORF">HF086_004687</name>
</gene>
<reference evidence="2" key="1">
    <citation type="journal article" date="2021" name="G3 (Bethesda)">
        <title>Genome and transcriptome analysis of the beet armyworm Spodoptera exigua reveals targets for pest control. .</title>
        <authorList>
            <person name="Simon S."/>
            <person name="Breeschoten T."/>
            <person name="Jansen H.J."/>
            <person name="Dirks R.P."/>
            <person name="Schranz M.E."/>
            <person name="Ros V.I.D."/>
        </authorList>
    </citation>
    <scope>NUCLEOTIDE SEQUENCE</scope>
    <source>
        <strain evidence="2">TB_SE_WUR_2020</strain>
    </source>
</reference>
<organism evidence="2 3">
    <name type="scientific">Spodoptera exigua</name>
    <name type="common">Beet armyworm</name>
    <name type="synonym">Noctua fulgens</name>
    <dbReference type="NCBI Taxonomy" id="7107"/>
    <lineage>
        <taxon>Eukaryota</taxon>
        <taxon>Metazoa</taxon>
        <taxon>Ecdysozoa</taxon>
        <taxon>Arthropoda</taxon>
        <taxon>Hexapoda</taxon>
        <taxon>Insecta</taxon>
        <taxon>Pterygota</taxon>
        <taxon>Neoptera</taxon>
        <taxon>Endopterygota</taxon>
        <taxon>Lepidoptera</taxon>
        <taxon>Glossata</taxon>
        <taxon>Ditrysia</taxon>
        <taxon>Noctuoidea</taxon>
        <taxon>Noctuidae</taxon>
        <taxon>Amphipyrinae</taxon>
        <taxon>Spodoptera</taxon>
    </lineage>
</organism>
<evidence type="ECO:0000313" key="3">
    <source>
        <dbReference type="Proteomes" id="UP000814243"/>
    </source>
</evidence>
<keyword evidence="1" id="KW-0732">Signal</keyword>
<evidence type="ECO:0000256" key="1">
    <source>
        <dbReference type="SAM" id="SignalP"/>
    </source>
</evidence>
<proteinExistence type="predicted"/>
<comment type="caution">
    <text evidence="2">The sequence shown here is derived from an EMBL/GenBank/DDBJ whole genome shotgun (WGS) entry which is preliminary data.</text>
</comment>
<sequence>MQWFTIITLFTLSILTQYNVAKESSTYQLPGVELVDLLRGYYPKGKVQLTKVGSDVGSLPDGVYFIPEDEALTGQPKYLEINVSRKFLISPVLD</sequence>
<dbReference type="Proteomes" id="UP000814243">
    <property type="component" value="Unassembled WGS sequence"/>
</dbReference>
<dbReference type="EMBL" id="JACEFF010000758">
    <property type="protein sequence ID" value="KAH9631526.1"/>
    <property type="molecule type" value="Genomic_DNA"/>
</dbReference>